<organism evidence="6 7">
    <name type="scientific">Rhynchospora breviuscula</name>
    <dbReference type="NCBI Taxonomy" id="2022672"/>
    <lineage>
        <taxon>Eukaryota</taxon>
        <taxon>Viridiplantae</taxon>
        <taxon>Streptophyta</taxon>
        <taxon>Embryophyta</taxon>
        <taxon>Tracheophyta</taxon>
        <taxon>Spermatophyta</taxon>
        <taxon>Magnoliopsida</taxon>
        <taxon>Liliopsida</taxon>
        <taxon>Poales</taxon>
        <taxon>Cyperaceae</taxon>
        <taxon>Cyperoideae</taxon>
        <taxon>Rhynchosporeae</taxon>
        <taxon>Rhynchospora</taxon>
    </lineage>
</organism>
<dbReference type="OrthoDB" id="434160at2759"/>
<dbReference type="Gene3D" id="3.30.420.40">
    <property type="match status" value="3"/>
</dbReference>
<feature type="compositionally biased region" description="Basic and acidic residues" evidence="5">
    <location>
        <begin position="475"/>
        <end position="485"/>
    </location>
</feature>
<dbReference type="FunFam" id="1.20.1270.10:FF:000002">
    <property type="entry name" value="Heat shock 70 kDa protein 4"/>
    <property type="match status" value="1"/>
</dbReference>
<protein>
    <recommendedName>
        <fullName evidence="8">Heat shock 70 kDa protein 16</fullName>
    </recommendedName>
</protein>
<dbReference type="EMBL" id="JAMQYH010000001">
    <property type="protein sequence ID" value="KAJ1703938.1"/>
    <property type="molecule type" value="Genomic_DNA"/>
</dbReference>
<dbReference type="SUPFAM" id="SSF53067">
    <property type="entry name" value="Actin-like ATPase domain"/>
    <property type="match status" value="2"/>
</dbReference>
<dbReference type="FunFam" id="3.90.640.10:FF:000004">
    <property type="entry name" value="Heat shock 70 kDa protein 4"/>
    <property type="match status" value="1"/>
</dbReference>
<evidence type="ECO:0000256" key="3">
    <source>
        <dbReference type="ARBA" id="ARBA00023186"/>
    </source>
</evidence>
<keyword evidence="2" id="KW-0067">ATP-binding</keyword>
<comment type="similarity">
    <text evidence="4">Belongs to the heat shock protein 70 (TC 1.A.33) family. HSP110/SSE subfamily.</text>
</comment>
<feature type="region of interest" description="Disordered" evidence="5">
    <location>
        <begin position="471"/>
        <end position="508"/>
    </location>
</feature>
<evidence type="ECO:0000313" key="7">
    <source>
        <dbReference type="Proteomes" id="UP001151287"/>
    </source>
</evidence>
<dbReference type="PRINTS" id="PR00301">
    <property type="entry name" value="HEATSHOCK70"/>
</dbReference>
<dbReference type="Gene3D" id="3.90.640.10">
    <property type="entry name" value="Actin, Chain A, domain 4"/>
    <property type="match status" value="1"/>
</dbReference>
<dbReference type="InterPro" id="IPR043129">
    <property type="entry name" value="ATPase_NBD"/>
</dbReference>
<dbReference type="PANTHER" id="PTHR45639:SF10">
    <property type="entry name" value="HEAT SHOCK 70 KDA PROTEIN 16 ISOFORM X1"/>
    <property type="match status" value="1"/>
</dbReference>
<gene>
    <name evidence="6" type="ORF">LUZ63_003717</name>
</gene>
<name>A0A9Q0D1R7_9POAL</name>
<comment type="caution">
    <text evidence="6">The sequence shown here is derived from an EMBL/GenBank/DDBJ whole genome shotgun (WGS) entry which is preliminary data.</text>
</comment>
<keyword evidence="1" id="KW-0547">Nucleotide-binding</keyword>
<evidence type="ECO:0008006" key="8">
    <source>
        <dbReference type="Google" id="ProtNLM"/>
    </source>
</evidence>
<dbReference type="GO" id="GO:0140662">
    <property type="term" value="F:ATP-dependent protein folding chaperone"/>
    <property type="evidence" value="ECO:0007669"/>
    <property type="project" value="InterPro"/>
</dbReference>
<reference evidence="6" key="1">
    <citation type="journal article" date="2022" name="Cell">
        <title>Repeat-based holocentromeres influence genome architecture and karyotype evolution.</title>
        <authorList>
            <person name="Hofstatter P.G."/>
            <person name="Thangavel G."/>
            <person name="Lux T."/>
            <person name="Neumann P."/>
            <person name="Vondrak T."/>
            <person name="Novak P."/>
            <person name="Zhang M."/>
            <person name="Costa L."/>
            <person name="Castellani M."/>
            <person name="Scott A."/>
            <person name="Toegelov H."/>
            <person name="Fuchs J."/>
            <person name="Mata-Sucre Y."/>
            <person name="Dias Y."/>
            <person name="Vanzela A.L.L."/>
            <person name="Huettel B."/>
            <person name="Almeida C.C.S."/>
            <person name="Simkova H."/>
            <person name="Souza G."/>
            <person name="Pedrosa-Harand A."/>
            <person name="Macas J."/>
            <person name="Mayer K.F.X."/>
            <person name="Houben A."/>
            <person name="Marques A."/>
        </authorList>
    </citation>
    <scope>NUCLEOTIDE SEQUENCE</scope>
    <source>
        <strain evidence="6">RhyBre1mFocal</strain>
    </source>
</reference>
<evidence type="ECO:0000256" key="5">
    <source>
        <dbReference type="SAM" id="MobiDB-lite"/>
    </source>
</evidence>
<accession>A0A9Q0D1R7</accession>
<evidence type="ECO:0000256" key="2">
    <source>
        <dbReference type="ARBA" id="ARBA00022840"/>
    </source>
</evidence>
<dbReference type="Gene3D" id="1.20.1270.10">
    <property type="match status" value="1"/>
</dbReference>
<dbReference type="Proteomes" id="UP001151287">
    <property type="component" value="Unassembled WGS sequence"/>
</dbReference>
<sequence length="722" mass="80753">MNSAVGIDAGNATSVIAAARGRGVDVILNDESSRETPSALSFPPSSNSRLLGAASVASHTLSPSSFFTSLKHHIYTGSSHQNTPFSPVQLFAMLLAHLKSIADKNLQTHVDACVIGIPSYFTDLQRRAYLDAAEIAGLNPLRLMHDLTATGLGYGIYKSDLGSVNYVALVDVGECDTQVSILEFKSGAMQVLSHASDPNLGGRDFDQVLFDHFAEKFKIEYRIDVRSNKKASVRLLMACEKVKKILSANAEAPLSIECLMEEKDVKGLIKREEFEKMCGGLIEQVLDPCRKAMGCSGLPGVDRLHAVELVGSGSRVPAISRVLAAFFRREPSRTINASECVARGCALHCAMLSPVFKVRDYEVQDSYPFSIGFATEEGPVSTSSSNAIFKRGQSFPSVKMLTFHKRNSFSLEAFYTDPAELPPGAATNISKFEIGPFEAHSEKSRVKVKVRLNLHGIVYVESATLIEEDEVTDSPMRDGSYRVEDMDIDDESRSQPDNIEPAGKKGRRLRRQDLPVKEIVYGGMSREELQQAQEKERELQDKDLLMEQTRDRKNQLEGYVYDIRNRLFERYRSFASESEKEGISTSLQQTEDWLYEDGDNETEKVYARKIEELKKLVDPIEIRCKEEEARASAMRELADCIVGHRMDVDSMTSYEKDAVLNECAKAEQWLRDRSQQQEPLPRNVDPVLWSHEISKKRQELDLMCKNIASRGFPARSENNRND</sequence>
<dbReference type="GO" id="GO:0005634">
    <property type="term" value="C:nucleus"/>
    <property type="evidence" value="ECO:0007669"/>
    <property type="project" value="TreeGrafter"/>
</dbReference>
<dbReference type="AlphaFoldDB" id="A0A9Q0D1R7"/>
<evidence type="ECO:0000256" key="1">
    <source>
        <dbReference type="ARBA" id="ARBA00022741"/>
    </source>
</evidence>
<dbReference type="GO" id="GO:0005524">
    <property type="term" value="F:ATP binding"/>
    <property type="evidence" value="ECO:0007669"/>
    <property type="project" value="UniProtKB-KW"/>
</dbReference>
<keyword evidence="3" id="KW-0143">Chaperone</keyword>
<dbReference type="PANTHER" id="PTHR45639">
    <property type="entry name" value="HSC70CB, ISOFORM G-RELATED"/>
    <property type="match status" value="1"/>
</dbReference>
<evidence type="ECO:0000256" key="4">
    <source>
        <dbReference type="ARBA" id="ARBA00061090"/>
    </source>
</evidence>
<dbReference type="GO" id="GO:0005829">
    <property type="term" value="C:cytosol"/>
    <property type="evidence" value="ECO:0007669"/>
    <property type="project" value="TreeGrafter"/>
</dbReference>
<dbReference type="SUPFAM" id="SSF100920">
    <property type="entry name" value="Heat shock protein 70kD (HSP70), peptide-binding domain"/>
    <property type="match status" value="1"/>
</dbReference>
<dbReference type="Pfam" id="PF00012">
    <property type="entry name" value="HSP70"/>
    <property type="match status" value="2"/>
</dbReference>
<dbReference type="InterPro" id="IPR013126">
    <property type="entry name" value="Hsp_70_fam"/>
</dbReference>
<proteinExistence type="inferred from homology"/>
<dbReference type="SUPFAM" id="SSF100934">
    <property type="entry name" value="Heat shock protein 70kD (HSP70), C-terminal subdomain"/>
    <property type="match status" value="1"/>
</dbReference>
<dbReference type="InterPro" id="IPR029047">
    <property type="entry name" value="HSP70_peptide-bd_sf"/>
</dbReference>
<keyword evidence="7" id="KW-1185">Reference proteome</keyword>
<evidence type="ECO:0000313" key="6">
    <source>
        <dbReference type="EMBL" id="KAJ1703938.1"/>
    </source>
</evidence>
<dbReference type="Gene3D" id="2.60.34.10">
    <property type="entry name" value="Substrate Binding Domain Of DNAk, Chain A, domain 1"/>
    <property type="match status" value="1"/>
</dbReference>
<dbReference type="InterPro" id="IPR029048">
    <property type="entry name" value="HSP70_C_sf"/>
</dbReference>